<evidence type="ECO:0000313" key="11">
    <source>
        <dbReference type="Proteomes" id="UP001049176"/>
    </source>
</evidence>
<dbReference type="SUPFAM" id="SSF69065">
    <property type="entry name" value="RNase III domain-like"/>
    <property type="match status" value="2"/>
</dbReference>
<dbReference type="EMBL" id="CM032182">
    <property type="protein sequence ID" value="KAG7097058.1"/>
    <property type="molecule type" value="Genomic_DNA"/>
</dbReference>
<feature type="region of interest" description="Disordered" evidence="7">
    <location>
        <begin position="9"/>
        <end position="64"/>
    </location>
</feature>
<feature type="domain" description="RNase III" evidence="8">
    <location>
        <begin position="1000"/>
        <end position="1192"/>
    </location>
</feature>
<dbReference type="SMART" id="SM00535">
    <property type="entry name" value="RIBOc"/>
    <property type="match status" value="2"/>
</dbReference>
<comment type="caution">
    <text evidence="10">The sequence shown here is derived from an EMBL/GenBank/DDBJ whole genome shotgun (WGS) entry which is preliminary data.</text>
</comment>
<dbReference type="CDD" id="cd00593">
    <property type="entry name" value="RIBOc"/>
    <property type="match status" value="2"/>
</dbReference>
<evidence type="ECO:0000256" key="4">
    <source>
        <dbReference type="ARBA" id="ARBA00022806"/>
    </source>
</evidence>
<protein>
    <recommendedName>
        <fullName evidence="12">Dicer-like protein 1</fullName>
    </recommendedName>
</protein>
<reference evidence="10" key="1">
    <citation type="journal article" date="2021" name="Genome Biol. Evol.">
        <title>The assembled and annotated genome of the fairy-ring fungus Marasmius oreades.</title>
        <authorList>
            <person name="Hiltunen M."/>
            <person name="Ament-Velasquez S.L."/>
            <person name="Johannesson H."/>
        </authorList>
    </citation>
    <scope>NUCLEOTIDE SEQUENCE</scope>
    <source>
        <strain evidence="10">03SP1</strain>
    </source>
</reference>
<feature type="domain" description="Dicer dsRNA-binding fold" evidence="9">
    <location>
        <begin position="592"/>
        <end position="688"/>
    </location>
</feature>
<dbReference type="InterPro" id="IPR027417">
    <property type="entry name" value="P-loop_NTPase"/>
</dbReference>
<dbReference type="GO" id="GO:0005634">
    <property type="term" value="C:nucleus"/>
    <property type="evidence" value="ECO:0007669"/>
    <property type="project" value="TreeGrafter"/>
</dbReference>
<evidence type="ECO:0000259" key="9">
    <source>
        <dbReference type="PROSITE" id="PS51327"/>
    </source>
</evidence>
<dbReference type="GO" id="GO:0003723">
    <property type="term" value="F:RNA binding"/>
    <property type="evidence" value="ECO:0007669"/>
    <property type="project" value="UniProtKB-UniRule"/>
</dbReference>
<keyword evidence="6" id="KW-0694">RNA-binding</keyword>
<evidence type="ECO:0000313" key="10">
    <source>
        <dbReference type="EMBL" id="KAG7097058.1"/>
    </source>
</evidence>
<dbReference type="InterPro" id="IPR000999">
    <property type="entry name" value="RNase_III_dom"/>
</dbReference>
<feature type="domain" description="RNase III" evidence="8">
    <location>
        <begin position="1236"/>
        <end position="1392"/>
    </location>
</feature>
<dbReference type="PROSITE" id="PS50142">
    <property type="entry name" value="RNASE_3_2"/>
    <property type="match status" value="2"/>
</dbReference>
<proteinExistence type="predicted"/>
<organism evidence="10 11">
    <name type="scientific">Marasmius oreades</name>
    <name type="common">fairy-ring Marasmius</name>
    <dbReference type="NCBI Taxonomy" id="181124"/>
    <lineage>
        <taxon>Eukaryota</taxon>
        <taxon>Fungi</taxon>
        <taxon>Dikarya</taxon>
        <taxon>Basidiomycota</taxon>
        <taxon>Agaricomycotina</taxon>
        <taxon>Agaricomycetes</taxon>
        <taxon>Agaricomycetidae</taxon>
        <taxon>Agaricales</taxon>
        <taxon>Marasmiineae</taxon>
        <taxon>Marasmiaceae</taxon>
        <taxon>Marasmius</taxon>
    </lineage>
</organism>
<dbReference type="Gene3D" id="2.170.260.10">
    <property type="entry name" value="paz domain"/>
    <property type="match status" value="1"/>
</dbReference>
<keyword evidence="4" id="KW-0347">Helicase</keyword>
<evidence type="ECO:0000256" key="1">
    <source>
        <dbReference type="ARBA" id="ARBA00022737"/>
    </source>
</evidence>
<feature type="compositionally biased region" description="Basic and acidic residues" evidence="7">
    <location>
        <begin position="9"/>
        <end position="23"/>
    </location>
</feature>
<keyword evidence="11" id="KW-1185">Reference proteome</keyword>
<dbReference type="GeneID" id="66073522"/>
<evidence type="ECO:0000256" key="5">
    <source>
        <dbReference type="ARBA" id="ARBA00022840"/>
    </source>
</evidence>
<dbReference type="GO" id="GO:0004386">
    <property type="term" value="F:helicase activity"/>
    <property type="evidence" value="ECO:0007669"/>
    <property type="project" value="UniProtKB-KW"/>
</dbReference>
<keyword evidence="3" id="KW-0378">Hydrolase</keyword>
<dbReference type="KEGG" id="more:E1B28_004446"/>
<dbReference type="PROSITE" id="PS51327">
    <property type="entry name" value="DICER_DSRBF"/>
    <property type="match status" value="1"/>
</dbReference>
<feature type="region of interest" description="Disordered" evidence="7">
    <location>
        <begin position="549"/>
        <end position="576"/>
    </location>
</feature>
<dbReference type="InterPro" id="IPR036389">
    <property type="entry name" value="RNase_III_sf"/>
</dbReference>
<dbReference type="InterPro" id="IPR038248">
    <property type="entry name" value="Dicer_dimer_sf"/>
</dbReference>
<accession>A0A9P7UYN2</accession>
<evidence type="ECO:0000256" key="7">
    <source>
        <dbReference type="SAM" id="MobiDB-lite"/>
    </source>
</evidence>
<dbReference type="GO" id="GO:0005737">
    <property type="term" value="C:cytoplasm"/>
    <property type="evidence" value="ECO:0007669"/>
    <property type="project" value="TreeGrafter"/>
</dbReference>
<dbReference type="Gene3D" id="1.10.1520.10">
    <property type="entry name" value="Ribonuclease III domain"/>
    <property type="match status" value="2"/>
</dbReference>
<dbReference type="Gene3D" id="3.40.50.300">
    <property type="entry name" value="P-loop containing nucleotide triphosphate hydrolases"/>
    <property type="match status" value="1"/>
</dbReference>
<dbReference type="OrthoDB" id="416741at2759"/>
<evidence type="ECO:0000256" key="6">
    <source>
        <dbReference type="PROSITE-ProRule" id="PRU00657"/>
    </source>
</evidence>
<dbReference type="Gene3D" id="3.30.160.380">
    <property type="entry name" value="Dicer dimerisation domain"/>
    <property type="match status" value="1"/>
</dbReference>
<sequence length="1523" mass="170661">MLNIWKQRWRTDTSDQHGGEDQSLRGGTGASVFSPESIATVPPVGGSSTDTTGTPLPAHLMKRKSGPEGVSFGCALKKARWHGEHSKSSYEEPVFLEPDIIKRVTEENTILSFRSLKDAIVAVQRYMVLTQQQRMSGPPISLIVADDQEASEHIALGLKEEFPNLNFSLRAALDDNRYQLLTNPHHILISSEALLTALEMRALSLEQVYSMALICQTNSGANLRLTVTKFLREYYRSLPFETRPHVLAILISAADVCSRRDFSILKLEWELQSVVYGLSDSYREECLCFPTPAETTALYDPSAFQHNTPLLARIRSLDPTGNDARRIMVTSGYALAEVGPWAANWVWKHAFLDNSKCQPASPSNKEWELRNIVTDEPVKSADASLNSIHFNLSLKAVKLFQILKACGSRGEEFRGIVFVRRRIVALALTALIQSLDRNLGLLRPVTMVHGHSLTAAAGLVEQLDRGTYNLAIATRSFEDLELPQATVIIYYDLFDSQISRALAHARLREKGQIVYMVETGNAKHRRILSRISRPAPYVRRWAAILRHAPESSVPPDTKDPVDTYISDSEDEDEDERTIRDPVTNGALTIRNASVALYRFSSTFFRHTARYVPLFEFDEVAEHENNGKCRMSRCRVVLPGFSVVNAWSSPYNSKAIGRREASYFACLALFNAGLLDYRFFPSSGKHLRDIRVMSDTLAPLGEVFPGTRTYPKKAPEFWKNCSHPRIDRLFPLIINLPKSTSYPYHSPMLLCCPQPLPEFPEFRAFFNGIATSVQLIKAEPLRIDHQQLEILLSYSIRIWRYVRNKPYSCSADSVPYFFAPVVWDSIVFKSSNKCYSLPDVSKAIPWDLASVAARNYAIPLKFGASDVVMADVSDAILMDRWTEFTRRYQVVQVRPDLNPLSRPPNSVPGNTEYESFLEFFKAHRRGFNGLKDNTQALVEVTSFPGFLDRLNPTTREPQVDRSSLRLFIPEVCAKCTIPASTMRSVFLLPCILQRMEEYLLVKELNARLFNHALSDTLLHMALAAPSAEIEYDYERLEILGDSFIKYLSSIYVFATQPNQDGGHMHQARQDIISNRSLFESALSVGLPAYIHSRLFTLKNWPPSNFTVETVSDANKTPQSSLVAITATVNKVSKVTVPSIPSQSTDHGEAGSHKKKKRGKNKQRAADRDVHWLGDKAIADVVEAIIGAAYISGGPEVALRTAKALTLPIHGIEQWSDFGRIADQNPLPVQPTSTWIPIHELEAIVGHQFRRPHLLAQALTHVTKANREVDPYNRLEFIGDAILEFMVVRHIFDRNPQLTPGALTILKSAMVSNSTLAAIGVRSGLYRYLRFEGTPLMSGIKTYVIALQEKESGERLRAAKDGISSGQYWCDIEPPKPLADIVESIIGALYISDNFSPVGTNNFFNKVLRPFYDEHITLQTLYHHPTKVILELIQGKGCQQFKILREGAECLVLVHGVVLASARDINAATAARLASVFALNAIEGDPDFLLRTCDCWSVVKAKLEPAQERHLTDVLAGFEEGDVVF</sequence>
<name>A0A9P7UYN2_9AGAR</name>
<dbReference type="GO" id="GO:0004525">
    <property type="term" value="F:ribonuclease III activity"/>
    <property type="evidence" value="ECO:0007669"/>
    <property type="project" value="InterPro"/>
</dbReference>
<evidence type="ECO:0000259" key="8">
    <source>
        <dbReference type="PROSITE" id="PS50142"/>
    </source>
</evidence>
<dbReference type="Pfam" id="PF03368">
    <property type="entry name" value="Dicer_dimer"/>
    <property type="match status" value="1"/>
</dbReference>
<dbReference type="PANTHER" id="PTHR14950">
    <property type="entry name" value="DICER-RELATED"/>
    <property type="match status" value="1"/>
</dbReference>
<feature type="compositionally biased region" description="Basic residues" evidence="7">
    <location>
        <begin position="1151"/>
        <end position="1161"/>
    </location>
</feature>
<dbReference type="GO" id="GO:0030422">
    <property type="term" value="P:siRNA processing"/>
    <property type="evidence" value="ECO:0007669"/>
    <property type="project" value="TreeGrafter"/>
</dbReference>
<evidence type="ECO:0000256" key="3">
    <source>
        <dbReference type="ARBA" id="ARBA00022801"/>
    </source>
</evidence>
<dbReference type="InterPro" id="IPR005034">
    <property type="entry name" value="Dicer_dimerisation"/>
</dbReference>
<dbReference type="RefSeq" id="XP_043013528.1">
    <property type="nucleotide sequence ID" value="XM_043148926.1"/>
</dbReference>
<dbReference type="Proteomes" id="UP001049176">
    <property type="component" value="Chromosome 2"/>
</dbReference>
<keyword evidence="1" id="KW-0677">Repeat</keyword>
<dbReference type="GO" id="GO:0005524">
    <property type="term" value="F:ATP binding"/>
    <property type="evidence" value="ECO:0007669"/>
    <property type="project" value="UniProtKB-KW"/>
</dbReference>
<gene>
    <name evidence="10" type="ORF">E1B28_004446</name>
</gene>
<evidence type="ECO:0008006" key="12">
    <source>
        <dbReference type="Google" id="ProtNLM"/>
    </source>
</evidence>
<evidence type="ECO:0000256" key="2">
    <source>
        <dbReference type="ARBA" id="ARBA00022741"/>
    </source>
</evidence>
<dbReference type="PANTHER" id="PTHR14950:SF37">
    <property type="entry name" value="ENDORIBONUCLEASE DICER"/>
    <property type="match status" value="1"/>
</dbReference>
<dbReference type="Pfam" id="PF00636">
    <property type="entry name" value="Ribonuclease_3"/>
    <property type="match status" value="2"/>
</dbReference>
<feature type="region of interest" description="Disordered" evidence="7">
    <location>
        <begin position="1135"/>
        <end position="1165"/>
    </location>
</feature>
<keyword evidence="5" id="KW-0067">ATP-binding</keyword>
<dbReference type="Gene3D" id="1.20.1320.30">
    <property type="match status" value="1"/>
</dbReference>
<keyword evidence="2" id="KW-0547">Nucleotide-binding</keyword>